<feature type="transmembrane region" description="Helical" evidence="2">
    <location>
        <begin position="121"/>
        <end position="141"/>
    </location>
</feature>
<dbReference type="Proteomes" id="UP000045541">
    <property type="component" value="Unassembled WGS sequence"/>
</dbReference>
<sequence>MKNKRIFKDFQASKMSLNIYTSPLLAFVFVFIGEFVAYTLYGISLLALIGLARNFGEAGQNLASYLQTLHQSLTDKTSDFRLILGLLAFGFILNTVFRWTRKVEKRPIRTLGFYRENCLSNLLKGFSLGLALFLLTLLGLVVLGQYRLESIHLNPYSLAFVVFTIPFWILQGTAEEVVARAWLLPQLASRTNLKLTILISSVLFTLLHVGNAGLTPLSLVNLFLFGVAMALYLLKIDTVWGVAGIHGAWNFAQGNLFGILVSGQPSGTSLMTFLPQGNQDWLSGGSFGIEGSIMTSLVLLLLIVYLANKLKKENERM</sequence>
<keyword evidence="5" id="KW-0482">Metalloprotease</keyword>
<evidence type="ECO:0000256" key="1">
    <source>
        <dbReference type="ARBA" id="ARBA00009067"/>
    </source>
</evidence>
<evidence type="ECO:0000313" key="7">
    <source>
        <dbReference type="Proteomes" id="UP000315060"/>
    </source>
</evidence>
<keyword evidence="2" id="KW-0812">Transmembrane</keyword>
<dbReference type="GO" id="GO:0080120">
    <property type="term" value="P:CAAX-box protein maturation"/>
    <property type="evidence" value="ECO:0007669"/>
    <property type="project" value="UniProtKB-ARBA"/>
</dbReference>
<evidence type="ECO:0000313" key="6">
    <source>
        <dbReference type="Proteomes" id="UP000045541"/>
    </source>
</evidence>
<gene>
    <name evidence="5" type="ORF">AZJ28_05095</name>
    <name evidence="4" type="ORF">ERS096071_00095</name>
</gene>
<feature type="transmembrane region" description="Helical" evidence="2">
    <location>
        <begin position="216"/>
        <end position="234"/>
    </location>
</feature>
<dbReference type="PANTHER" id="PTHR39430:SF1">
    <property type="entry name" value="PROTEASE"/>
    <property type="match status" value="1"/>
</dbReference>
<dbReference type="RefSeq" id="WP_016399496.1">
    <property type="nucleotide sequence ID" value="NZ_CLAB01000001.1"/>
</dbReference>
<dbReference type="Pfam" id="PF02517">
    <property type="entry name" value="Rce1-like"/>
    <property type="match status" value="1"/>
</dbReference>
<feature type="transmembrane region" description="Helical" evidence="2">
    <location>
        <begin position="191"/>
        <end position="210"/>
    </location>
</feature>
<dbReference type="EMBL" id="CMWB01000001">
    <property type="protein sequence ID" value="CKI82701.1"/>
    <property type="molecule type" value="Genomic_DNA"/>
</dbReference>
<keyword evidence="5" id="KW-0645">Protease</keyword>
<dbReference type="Proteomes" id="UP000315060">
    <property type="component" value="Unassembled WGS sequence"/>
</dbReference>
<comment type="similarity">
    <text evidence="1">Belongs to the UPF0177 family.</text>
</comment>
<protein>
    <submittedName>
        <fullName evidence="5">CPBP family intramembrane metalloprotease</fullName>
    </submittedName>
    <submittedName>
        <fullName evidence="4">Caax amino protease family protein</fullName>
    </submittedName>
</protein>
<evidence type="ECO:0000313" key="4">
    <source>
        <dbReference type="EMBL" id="CKI82701.1"/>
    </source>
</evidence>
<evidence type="ECO:0000313" key="5">
    <source>
        <dbReference type="EMBL" id="TVX70537.1"/>
    </source>
</evidence>
<dbReference type="GO" id="GO:0004175">
    <property type="term" value="F:endopeptidase activity"/>
    <property type="evidence" value="ECO:0007669"/>
    <property type="project" value="UniProtKB-ARBA"/>
</dbReference>
<reference evidence="4 6" key="1">
    <citation type="submission" date="2015-03" db="EMBL/GenBank/DDBJ databases">
        <authorList>
            <consortium name="Pathogen Informatics"/>
            <person name="Murphy D."/>
        </authorList>
    </citation>
    <scope>NUCLEOTIDE SEQUENCE [LARGE SCALE GENOMIC DNA]</scope>
    <source>
        <strain evidence="4 6">0310</strain>
    </source>
</reference>
<dbReference type="GO" id="GO:0008237">
    <property type="term" value="F:metallopeptidase activity"/>
    <property type="evidence" value="ECO:0007669"/>
    <property type="project" value="UniProtKB-KW"/>
</dbReference>
<feature type="transmembrane region" description="Helical" evidence="2">
    <location>
        <begin position="281"/>
        <end position="307"/>
    </location>
</feature>
<evidence type="ECO:0000259" key="3">
    <source>
        <dbReference type="Pfam" id="PF02517"/>
    </source>
</evidence>
<dbReference type="AlphaFoldDB" id="A0A064BY77"/>
<feature type="transmembrane region" description="Helical" evidence="2">
    <location>
        <begin position="24"/>
        <end position="52"/>
    </location>
</feature>
<feature type="transmembrane region" description="Helical" evidence="2">
    <location>
        <begin position="153"/>
        <end position="170"/>
    </location>
</feature>
<dbReference type="EMBL" id="VMYC01000081">
    <property type="protein sequence ID" value="TVX70537.1"/>
    <property type="molecule type" value="Genomic_DNA"/>
</dbReference>
<dbReference type="GO" id="GO:0006508">
    <property type="term" value="P:proteolysis"/>
    <property type="evidence" value="ECO:0007669"/>
    <property type="project" value="UniProtKB-KW"/>
</dbReference>
<proteinExistence type="inferred from homology"/>
<feature type="domain" description="CAAX prenyl protease 2/Lysostaphin resistance protein A-like" evidence="3">
    <location>
        <begin position="159"/>
        <end position="251"/>
    </location>
</feature>
<name>A0A064BY77_STREE</name>
<reference evidence="5 7" key="2">
    <citation type="submission" date="2019-07" db="EMBL/GenBank/DDBJ databases">
        <authorList>
            <person name="Mohale T."/>
        </authorList>
    </citation>
    <scope>NUCLEOTIDE SEQUENCE [LARGE SCALE GENOMIC DNA]</scope>
    <source>
        <strain evidence="5 7">NTPn 59</strain>
    </source>
</reference>
<keyword evidence="2" id="KW-1133">Transmembrane helix</keyword>
<feature type="transmembrane region" description="Helical" evidence="2">
    <location>
        <begin position="239"/>
        <end position="261"/>
    </location>
</feature>
<dbReference type="PANTHER" id="PTHR39430">
    <property type="entry name" value="MEMBRANE-ASSOCIATED PROTEASE-RELATED"/>
    <property type="match status" value="1"/>
</dbReference>
<comment type="caution">
    <text evidence="5">The sequence shown here is derived from an EMBL/GenBank/DDBJ whole genome shotgun (WGS) entry which is preliminary data.</text>
</comment>
<feature type="transmembrane region" description="Helical" evidence="2">
    <location>
        <begin position="80"/>
        <end position="100"/>
    </location>
</feature>
<organism evidence="5 7">
    <name type="scientific">Streptococcus pneumoniae</name>
    <dbReference type="NCBI Taxonomy" id="1313"/>
    <lineage>
        <taxon>Bacteria</taxon>
        <taxon>Bacillati</taxon>
        <taxon>Bacillota</taxon>
        <taxon>Bacilli</taxon>
        <taxon>Lactobacillales</taxon>
        <taxon>Streptococcaceae</taxon>
        <taxon>Streptococcus</taxon>
    </lineage>
</organism>
<keyword evidence="5" id="KW-0378">Hydrolase</keyword>
<keyword evidence="2" id="KW-0472">Membrane</keyword>
<accession>A0A064BY77</accession>
<dbReference type="InterPro" id="IPR003675">
    <property type="entry name" value="Rce1/LyrA-like_dom"/>
</dbReference>
<evidence type="ECO:0000256" key="2">
    <source>
        <dbReference type="SAM" id="Phobius"/>
    </source>
</evidence>